<dbReference type="InterPro" id="IPR013320">
    <property type="entry name" value="ConA-like_dom_sf"/>
</dbReference>
<feature type="domain" description="B30.2/SPRY" evidence="8">
    <location>
        <begin position="232"/>
        <end position="425"/>
    </location>
</feature>
<dbReference type="SUPFAM" id="SSF57845">
    <property type="entry name" value="B-box zinc-binding domain"/>
    <property type="match status" value="1"/>
</dbReference>
<dbReference type="SUPFAM" id="SSF49899">
    <property type="entry name" value="Concanavalin A-like lectins/glucanases"/>
    <property type="match status" value="1"/>
</dbReference>
<dbReference type="PRINTS" id="PR01407">
    <property type="entry name" value="BUTYPHLNCDUF"/>
</dbReference>
<dbReference type="InterPro" id="IPR000315">
    <property type="entry name" value="Znf_B-box"/>
</dbReference>
<reference evidence="9" key="2">
    <citation type="submission" date="2025-09" db="UniProtKB">
        <authorList>
            <consortium name="Ensembl"/>
        </authorList>
    </citation>
    <scope>IDENTIFICATION</scope>
</reference>
<evidence type="ECO:0000256" key="4">
    <source>
        <dbReference type="PROSITE-ProRule" id="PRU00024"/>
    </source>
</evidence>
<dbReference type="Gene3D" id="3.30.160.60">
    <property type="entry name" value="Classic Zinc Finger"/>
    <property type="match status" value="1"/>
</dbReference>
<dbReference type="Ensembl" id="ENSCPBT00000002039.1">
    <property type="protein sequence ID" value="ENSCPBP00000001647.1"/>
    <property type="gene ID" value="ENSCPBG00000001324.1"/>
</dbReference>
<dbReference type="Gene3D" id="3.30.40.10">
    <property type="entry name" value="Zinc/RING finger domain, C3HC4 (zinc finger)"/>
    <property type="match status" value="1"/>
</dbReference>
<dbReference type="InterPro" id="IPR001841">
    <property type="entry name" value="Znf_RING"/>
</dbReference>
<dbReference type="GO" id="GO:0008270">
    <property type="term" value="F:zinc ion binding"/>
    <property type="evidence" value="ECO:0007669"/>
    <property type="project" value="UniProtKB-KW"/>
</dbReference>
<dbReference type="Pfam" id="PF15227">
    <property type="entry name" value="zf-C3HC4_4"/>
    <property type="match status" value="1"/>
</dbReference>
<keyword evidence="5" id="KW-0175">Coiled coil</keyword>
<evidence type="ECO:0000256" key="5">
    <source>
        <dbReference type="SAM" id="Coils"/>
    </source>
</evidence>
<dbReference type="GeneTree" id="ENSGT01030000234669"/>
<dbReference type="CDD" id="cd12888">
    <property type="entry name" value="SPRY_PRY_TRIM7_like"/>
    <property type="match status" value="1"/>
</dbReference>
<evidence type="ECO:0000259" key="6">
    <source>
        <dbReference type="PROSITE" id="PS50089"/>
    </source>
</evidence>
<keyword evidence="10" id="KW-1185">Reference proteome</keyword>
<evidence type="ECO:0008006" key="11">
    <source>
        <dbReference type="Google" id="ProtNLM"/>
    </source>
</evidence>
<organism evidence="9 10">
    <name type="scientific">Chrysemys picta bellii</name>
    <name type="common">Western painted turtle</name>
    <name type="synonym">Emys bellii</name>
    <dbReference type="NCBI Taxonomy" id="8478"/>
    <lineage>
        <taxon>Eukaryota</taxon>
        <taxon>Metazoa</taxon>
        <taxon>Chordata</taxon>
        <taxon>Craniata</taxon>
        <taxon>Vertebrata</taxon>
        <taxon>Euteleostomi</taxon>
        <taxon>Archelosauria</taxon>
        <taxon>Testudinata</taxon>
        <taxon>Testudines</taxon>
        <taxon>Cryptodira</taxon>
        <taxon>Durocryptodira</taxon>
        <taxon>Testudinoidea</taxon>
        <taxon>Emydidae</taxon>
        <taxon>Chrysemys</taxon>
    </lineage>
</organism>
<evidence type="ECO:0000313" key="10">
    <source>
        <dbReference type="Proteomes" id="UP000694380"/>
    </source>
</evidence>
<dbReference type="SMART" id="SM00184">
    <property type="entry name" value="RING"/>
    <property type="match status" value="1"/>
</dbReference>
<evidence type="ECO:0000256" key="3">
    <source>
        <dbReference type="ARBA" id="ARBA00022833"/>
    </source>
</evidence>
<evidence type="ECO:0000313" key="9">
    <source>
        <dbReference type="Ensembl" id="ENSCPBP00000001647.1"/>
    </source>
</evidence>
<dbReference type="SMART" id="SM00336">
    <property type="entry name" value="BBOX"/>
    <property type="match status" value="1"/>
</dbReference>
<sequence>MAAENPVESLQEEATCPVCLDYFTEPVSLECGHNFCRACISQCWEGSDTAASCPQCRETVQQRNLRPNRQLANIIEIAKRLSLQAAKGAGGDGVCGEHQEALKLFCEEDETPICVVCDRSRAHRAHTVVPIQEAAQEYKVGNCCQIEWVNFWKQTQTERQKIVSEFHQLQQFLGEQERLLLAQLEKLDEEIVRIQNENVSQLSEQVSRLSELISELEEKCQKPANEFLQVRLNEKHRWVLQGNQGNSFRPRIWWSVEYTAYPNLVLSEDRKSVRWGDTRQQLPNNPERFNYWACVLGCEGFTSGRHCWEVEVGDGGYWAVGVARESVGRKGGISLNPEGGIWAVQRWGDRFQALTSPATPLPLSRAPSRIRVCLDCDRGQVTFIDAGDELRVRTKSQNSATSFAVTLLGILFMTACSSSLCGVLV</sequence>
<dbReference type="PROSITE" id="PS00518">
    <property type="entry name" value="ZF_RING_1"/>
    <property type="match status" value="1"/>
</dbReference>
<reference evidence="9" key="1">
    <citation type="submission" date="2025-08" db="UniProtKB">
        <authorList>
            <consortium name="Ensembl"/>
        </authorList>
    </citation>
    <scope>IDENTIFICATION</scope>
</reference>
<dbReference type="CDD" id="cd16594">
    <property type="entry name" value="RING-HC_TRIM7-like_C-IV"/>
    <property type="match status" value="1"/>
</dbReference>
<dbReference type="InterPro" id="IPR003877">
    <property type="entry name" value="SPRY_dom"/>
</dbReference>
<feature type="coiled-coil region" evidence="5">
    <location>
        <begin position="177"/>
        <end position="219"/>
    </location>
</feature>
<dbReference type="Pfam" id="PF00622">
    <property type="entry name" value="SPRY"/>
    <property type="match status" value="1"/>
</dbReference>
<dbReference type="InterPro" id="IPR006574">
    <property type="entry name" value="PRY"/>
</dbReference>
<dbReference type="InterPro" id="IPR017907">
    <property type="entry name" value="Znf_RING_CS"/>
</dbReference>
<name>A0A8C3H5D9_CHRPI</name>
<keyword evidence="3" id="KW-0862">Zinc</keyword>
<dbReference type="InterPro" id="IPR050143">
    <property type="entry name" value="TRIM/RBCC"/>
</dbReference>
<accession>A0A8C3H5D9</accession>
<dbReference type="Pfam" id="PF13765">
    <property type="entry name" value="PRY"/>
    <property type="match status" value="1"/>
</dbReference>
<evidence type="ECO:0000256" key="1">
    <source>
        <dbReference type="ARBA" id="ARBA00022723"/>
    </source>
</evidence>
<feature type="domain" description="B box-type" evidence="7">
    <location>
        <begin position="94"/>
        <end position="131"/>
    </location>
</feature>
<dbReference type="PANTHER" id="PTHR24103">
    <property type="entry name" value="E3 UBIQUITIN-PROTEIN LIGASE TRIM"/>
    <property type="match status" value="1"/>
</dbReference>
<dbReference type="SUPFAM" id="SSF57850">
    <property type="entry name" value="RING/U-box"/>
    <property type="match status" value="1"/>
</dbReference>
<dbReference type="FunFam" id="2.60.120.920:FF:000004">
    <property type="entry name" value="Butyrophilin subfamily 1 member A1"/>
    <property type="match status" value="1"/>
</dbReference>
<feature type="domain" description="RING-type" evidence="6">
    <location>
        <begin position="16"/>
        <end position="57"/>
    </location>
</feature>
<dbReference type="PROSITE" id="PS50188">
    <property type="entry name" value="B302_SPRY"/>
    <property type="match status" value="1"/>
</dbReference>
<evidence type="ECO:0000259" key="8">
    <source>
        <dbReference type="PROSITE" id="PS50188"/>
    </source>
</evidence>
<dbReference type="AlphaFoldDB" id="A0A8C3H5D9"/>
<dbReference type="CDD" id="cd19762">
    <property type="entry name" value="Bbox2_TRIM7-like"/>
    <property type="match status" value="1"/>
</dbReference>
<evidence type="ECO:0000259" key="7">
    <source>
        <dbReference type="PROSITE" id="PS50119"/>
    </source>
</evidence>
<dbReference type="SMART" id="SM00449">
    <property type="entry name" value="SPRY"/>
    <property type="match status" value="1"/>
</dbReference>
<keyword evidence="1" id="KW-0479">Metal-binding</keyword>
<evidence type="ECO:0000256" key="2">
    <source>
        <dbReference type="ARBA" id="ARBA00022771"/>
    </source>
</evidence>
<dbReference type="InterPro" id="IPR043136">
    <property type="entry name" value="B30.2/SPRY_sf"/>
</dbReference>
<proteinExistence type="predicted"/>
<dbReference type="PROSITE" id="PS50089">
    <property type="entry name" value="ZF_RING_2"/>
    <property type="match status" value="1"/>
</dbReference>
<dbReference type="PROSITE" id="PS50119">
    <property type="entry name" value="ZF_BBOX"/>
    <property type="match status" value="1"/>
</dbReference>
<dbReference type="InterPro" id="IPR003879">
    <property type="entry name" value="Butyrophylin_SPRY"/>
</dbReference>
<dbReference type="InterPro" id="IPR001870">
    <property type="entry name" value="B30.2/SPRY"/>
</dbReference>
<dbReference type="Proteomes" id="UP000694380">
    <property type="component" value="Unplaced"/>
</dbReference>
<dbReference type="Gene3D" id="2.60.120.920">
    <property type="match status" value="1"/>
</dbReference>
<protein>
    <recommendedName>
        <fullName evidence="11">Zinc finger protein RFP-like</fullName>
    </recommendedName>
</protein>
<dbReference type="OMA" id="SVEYTAY"/>
<keyword evidence="2 4" id="KW-0863">Zinc-finger</keyword>
<dbReference type="SMART" id="SM00589">
    <property type="entry name" value="PRY"/>
    <property type="match status" value="1"/>
</dbReference>
<dbReference type="Pfam" id="PF00643">
    <property type="entry name" value="zf-B_box"/>
    <property type="match status" value="1"/>
</dbReference>
<dbReference type="InterPro" id="IPR013083">
    <property type="entry name" value="Znf_RING/FYVE/PHD"/>
</dbReference>